<dbReference type="Pfam" id="PF06429">
    <property type="entry name" value="Flg_bbr_C"/>
    <property type="match status" value="1"/>
</dbReference>
<dbReference type="InterPro" id="IPR001444">
    <property type="entry name" value="Flag_bb_rod_N"/>
</dbReference>
<keyword evidence="12" id="KW-1185">Reference proteome</keyword>
<evidence type="ECO:0000256" key="1">
    <source>
        <dbReference type="ARBA" id="ARBA00004365"/>
    </source>
</evidence>
<protein>
    <recommendedName>
        <fullName evidence="4 7">Flagellar hook-associated protein 1</fullName>
        <shortName evidence="7">HAP1</shortName>
    </recommendedName>
</protein>
<evidence type="ECO:0000256" key="2">
    <source>
        <dbReference type="ARBA" id="ARBA00004613"/>
    </source>
</evidence>
<keyword evidence="11" id="KW-0966">Cell projection</keyword>
<dbReference type="Pfam" id="PF00460">
    <property type="entry name" value="Flg_bb_rod"/>
    <property type="match status" value="1"/>
</dbReference>
<dbReference type="Pfam" id="PF22638">
    <property type="entry name" value="FlgK_D1"/>
    <property type="match status" value="1"/>
</dbReference>
<dbReference type="OrthoDB" id="9802553at2"/>
<evidence type="ECO:0000256" key="3">
    <source>
        <dbReference type="ARBA" id="ARBA00009677"/>
    </source>
</evidence>
<name>A0A1I3ANL4_9LACT</name>
<dbReference type="PANTHER" id="PTHR30033:SF1">
    <property type="entry name" value="FLAGELLAR HOOK-ASSOCIATED PROTEIN 1"/>
    <property type="match status" value="1"/>
</dbReference>
<dbReference type="PRINTS" id="PR01005">
    <property type="entry name" value="FLGHOOKAP1"/>
</dbReference>
<dbReference type="NCBIfam" id="TIGR02492">
    <property type="entry name" value="flgK_ends"/>
    <property type="match status" value="1"/>
</dbReference>
<keyword evidence="11" id="KW-0282">Flagellum</keyword>
<evidence type="ECO:0000256" key="6">
    <source>
        <dbReference type="ARBA" id="ARBA00023143"/>
    </source>
</evidence>
<dbReference type="GO" id="GO:0005198">
    <property type="term" value="F:structural molecule activity"/>
    <property type="evidence" value="ECO:0007669"/>
    <property type="project" value="UniProtKB-UniRule"/>
</dbReference>
<organism evidence="11 12">
    <name type="scientific">Pisciglobus halotolerans</name>
    <dbReference type="NCBI Taxonomy" id="745365"/>
    <lineage>
        <taxon>Bacteria</taxon>
        <taxon>Bacillati</taxon>
        <taxon>Bacillota</taxon>
        <taxon>Bacilli</taxon>
        <taxon>Lactobacillales</taxon>
        <taxon>Carnobacteriaceae</taxon>
    </lineage>
</organism>
<evidence type="ECO:0000313" key="12">
    <source>
        <dbReference type="Proteomes" id="UP000198668"/>
    </source>
</evidence>
<dbReference type="EMBL" id="FOQE01000001">
    <property type="protein sequence ID" value="SFH51614.1"/>
    <property type="molecule type" value="Genomic_DNA"/>
</dbReference>
<comment type="subcellular location">
    <subcellularLocation>
        <location evidence="1 7">Bacterial flagellum</location>
    </subcellularLocation>
    <subcellularLocation>
        <location evidence="2 7">Secreted</location>
    </subcellularLocation>
</comment>
<evidence type="ECO:0000259" key="10">
    <source>
        <dbReference type="Pfam" id="PF22638"/>
    </source>
</evidence>
<dbReference type="PANTHER" id="PTHR30033">
    <property type="entry name" value="FLAGELLAR HOOK-ASSOCIATED PROTEIN 1"/>
    <property type="match status" value="1"/>
</dbReference>
<gene>
    <name evidence="7" type="primary">flgK</name>
    <name evidence="11" type="ORF">SAMN04489868_10177</name>
</gene>
<feature type="domain" description="Flagellar hook-associated protein FlgK helical" evidence="10">
    <location>
        <begin position="96"/>
        <end position="312"/>
    </location>
</feature>
<dbReference type="InterPro" id="IPR053927">
    <property type="entry name" value="FlgK_helical"/>
</dbReference>
<dbReference type="InterPro" id="IPR010930">
    <property type="entry name" value="Flg_bb/hook_C_dom"/>
</dbReference>
<dbReference type="AlphaFoldDB" id="A0A1I3ANL4"/>
<accession>A0A1I3ANL4</accession>
<keyword evidence="6 7" id="KW-0975">Bacterial flagellum</keyword>
<comment type="similarity">
    <text evidence="3 7">Belongs to the flagella basal body rod proteins family.</text>
</comment>
<feature type="domain" description="Flagellar basal body rod protein N-terminal" evidence="8">
    <location>
        <begin position="8"/>
        <end position="38"/>
    </location>
</feature>
<evidence type="ECO:0000256" key="4">
    <source>
        <dbReference type="ARBA" id="ARBA00016244"/>
    </source>
</evidence>
<dbReference type="GO" id="GO:0005576">
    <property type="term" value="C:extracellular region"/>
    <property type="evidence" value="ECO:0007669"/>
    <property type="project" value="UniProtKB-SubCell"/>
</dbReference>
<dbReference type="InterPro" id="IPR002371">
    <property type="entry name" value="FlgK"/>
</dbReference>
<dbReference type="GO" id="GO:0009424">
    <property type="term" value="C:bacterial-type flagellum hook"/>
    <property type="evidence" value="ECO:0007669"/>
    <property type="project" value="UniProtKB-UniRule"/>
</dbReference>
<sequence>MSGLFGSLNSATSGLKTTQTALQTVSHNVSNANTEGYTRQQVKITANNPYYQAGVGYLGTGAKVSGIVRVVDEAVTEQLRNENANLNKYSQKSDALSQLESVFDELSGTGLSTDISNVFSSWTYLSSNPELTSAKTTVVQHSETLADTLNHMATQIESLQQATIKDIQTGVKDFNTKIDQLNTLNGQIAHAVSSGETPNDLYDKQDQLLFELAGVADVTVQIDDLHRASVSVDGEDILTKSGSQQLAASSSGAISVVHEDGTSKEMTLKAGTIKGNQEALAIMDEQTQSLNDFAYTFATAVNTVHGDGDETNQPIFDLGGTTEYAKNISVSKILSEKPELIHAGKDIEHPTDGDGTRAQAIAALQHTTLTYPASDLKYDSDKMSIENQQEGSSVTNRYNTIVTELGIVANQANSNAESQSDLVQLLNQRRTSVSGVSINEEVTNMIQYQSAFQANSRMISTIAEMLDTLINRTGV</sequence>
<dbReference type="RefSeq" id="WP_047392896.1">
    <property type="nucleotide sequence ID" value="NZ_FOQE01000001.1"/>
</dbReference>
<dbReference type="GO" id="GO:0044780">
    <property type="term" value="P:bacterial-type flagellum assembly"/>
    <property type="evidence" value="ECO:0007669"/>
    <property type="project" value="InterPro"/>
</dbReference>
<dbReference type="Proteomes" id="UP000198668">
    <property type="component" value="Unassembled WGS sequence"/>
</dbReference>
<reference evidence="11 12" key="1">
    <citation type="submission" date="2016-10" db="EMBL/GenBank/DDBJ databases">
        <authorList>
            <person name="de Groot N.N."/>
        </authorList>
    </citation>
    <scope>NUCLEOTIDE SEQUENCE [LARGE SCALE GENOMIC DNA]</scope>
    <source>
        <strain evidence="11 12">DSM 27630</strain>
    </source>
</reference>
<evidence type="ECO:0000256" key="7">
    <source>
        <dbReference type="RuleBase" id="RU362065"/>
    </source>
</evidence>
<keyword evidence="11" id="KW-0969">Cilium</keyword>
<feature type="domain" description="Flagellar basal-body/hook protein C-terminal" evidence="9">
    <location>
        <begin position="430"/>
        <end position="471"/>
    </location>
</feature>
<evidence type="ECO:0000313" key="11">
    <source>
        <dbReference type="EMBL" id="SFH51614.1"/>
    </source>
</evidence>
<keyword evidence="5 7" id="KW-0964">Secreted</keyword>
<evidence type="ECO:0000259" key="8">
    <source>
        <dbReference type="Pfam" id="PF00460"/>
    </source>
</evidence>
<proteinExistence type="inferred from homology"/>
<evidence type="ECO:0000256" key="5">
    <source>
        <dbReference type="ARBA" id="ARBA00022525"/>
    </source>
</evidence>
<evidence type="ECO:0000259" key="9">
    <source>
        <dbReference type="Pfam" id="PF06429"/>
    </source>
</evidence>
<dbReference type="SUPFAM" id="SSF64518">
    <property type="entry name" value="Phase 1 flagellin"/>
    <property type="match status" value="1"/>
</dbReference>